<dbReference type="eggNOG" id="COG3305">
    <property type="taxonomic scope" value="Bacteria"/>
</dbReference>
<keyword evidence="3" id="KW-1185">Reference proteome</keyword>
<accession>L0DKT9</accession>
<feature type="transmembrane region" description="Helical" evidence="1">
    <location>
        <begin position="65"/>
        <end position="86"/>
    </location>
</feature>
<evidence type="ECO:0000256" key="1">
    <source>
        <dbReference type="SAM" id="Phobius"/>
    </source>
</evidence>
<dbReference type="EMBL" id="CP003364">
    <property type="protein sequence ID" value="AGA29857.1"/>
    <property type="molecule type" value="Genomic_DNA"/>
</dbReference>
<dbReference type="Pfam" id="PF09900">
    <property type="entry name" value="DUF2127"/>
    <property type="match status" value="1"/>
</dbReference>
<feature type="transmembrane region" description="Helical" evidence="1">
    <location>
        <begin position="117"/>
        <end position="136"/>
    </location>
</feature>
<dbReference type="KEGG" id="saci:Sinac_5726"/>
<dbReference type="Proteomes" id="UP000010798">
    <property type="component" value="Chromosome"/>
</dbReference>
<reference evidence="2 3" key="1">
    <citation type="submission" date="2012-02" db="EMBL/GenBank/DDBJ databases">
        <title>Complete sequence of chromosome of Singulisphaera acidiphila DSM 18658.</title>
        <authorList>
            <consortium name="US DOE Joint Genome Institute (JGI-PGF)"/>
            <person name="Lucas S."/>
            <person name="Copeland A."/>
            <person name="Lapidus A."/>
            <person name="Glavina del Rio T."/>
            <person name="Dalin E."/>
            <person name="Tice H."/>
            <person name="Bruce D."/>
            <person name="Goodwin L."/>
            <person name="Pitluck S."/>
            <person name="Peters L."/>
            <person name="Ovchinnikova G."/>
            <person name="Chertkov O."/>
            <person name="Kyrpides N."/>
            <person name="Mavromatis K."/>
            <person name="Ivanova N."/>
            <person name="Brettin T."/>
            <person name="Detter J.C."/>
            <person name="Han C."/>
            <person name="Larimer F."/>
            <person name="Land M."/>
            <person name="Hauser L."/>
            <person name="Markowitz V."/>
            <person name="Cheng J.-F."/>
            <person name="Hugenholtz P."/>
            <person name="Woyke T."/>
            <person name="Wu D."/>
            <person name="Tindall B."/>
            <person name="Pomrenke H."/>
            <person name="Brambilla E."/>
            <person name="Klenk H.-P."/>
            <person name="Eisen J.A."/>
        </authorList>
    </citation>
    <scope>NUCLEOTIDE SEQUENCE [LARGE SCALE GENOMIC DNA]</scope>
    <source>
        <strain evidence="3">ATCC BAA-1392 / DSM 18658 / VKM B-2454 / MOB10</strain>
    </source>
</reference>
<feature type="transmembrane region" description="Helical" evidence="1">
    <location>
        <begin position="93"/>
        <end position="111"/>
    </location>
</feature>
<dbReference type="STRING" id="886293.Sinac_5726"/>
<keyword evidence="1" id="KW-0472">Membrane</keyword>
<keyword evidence="1" id="KW-0812">Transmembrane</keyword>
<proteinExistence type="predicted"/>
<protein>
    <submittedName>
        <fullName evidence="2">Putative membrane protein</fullName>
    </submittedName>
</protein>
<dbReference type="InterPro" id="IPR021125">
    <property type="entry name" value="DUF2127"/>
</dbReference>
<dbReference type="AlphaFoldDB" id="L0DKT9"/>
<evidence type="ECO:0000313" key="2">
    <source>
        <dbReference type="EMBL" id="AGA29857.1"/>
    </source>
</evidence>
<gene>
    <name evidence="2" type="ordered locus">Sinac_5726</name>
</gene>
<organism evidence="2 3">
    <name type="scientific">Singulisphaera acidiphila (strain ATCC BAA-1392 / DSM 18658 / VKM B-2454 / MOB10)</name>
    <dbReference type="NCBI Taxonomy" id="886293"/>
    <lineage>
        <taxon>Bacteria</taxon>
        <taxon>Pseudomonadati</taxon>
        <taxon>Planctomycetota</taxon>
        <taxon>Planctomycetia</taxon>
        <taxon>Isosphaerales</taxon>
        <taxon>Isosphaeraceae</taxon>
        <taxon>Singulisphaera</taxon>
    </lineage>
</organism>
<sequence length="160" mass="17468">MIGGYKLAKAVALLIGGGVVLRLKPNDILVGVIRLAARLRFDPEDELFRSAIARLSGLSEKRLEVIGAGILFYGLLYSIEGVGLFLQKRWAEYLVVVTTSLLIPLEVYEVFKKAGPLRITVLLANVAIVAYLIGAIRSDMSRRTQREPGGTPSDCKDRPG</sequence>
<dbReference type="HOGENOM" id="CLU_113251_0_0_0"/>
<evidence type="ECO:0000313" key="3">
    <source>
        <dbReference type="Proteomes" id="UP000010798"/>
    </source>
</evidence>
<name>L0DKT9_SINAD</name>
<keyword evidence="1" id="KW-1133">Transmembrane helix</keyword>